<keyword evidence="3" id="KW-1185">Reference proteome</keyword>
<dbReference type="EMBL" id="KL198040">
    <property type="protein sequence ID" value="KDQ13946.1"/>
    <property type="molecule type" value="Genomic_DNA"/>
</dbReference>
<dbReference type="Proteomes" id="UP000027195">
    <property type="component" value="Unassembled WGS sequence"/>
</dbReference>
<dbReference type="InParanoid" id="A0A067MQU1"/>
<dbReference type="AlphaFoldDB" id="A0A067MQU1"/>
<reference evidence="3" key="1">
    <citation type="journal article" date="2014" name="Proc. Natl. Acad. Sci. U.S.A.">
        <title>Extensive sampling of basidiomycete genomes demonstrates inadequacy of the white-rot/brown-rot paradigm for wood decay fungi.</title>
        <authorList>
            <person name="Riley R."/>
            <person name="Salamov A.A."/>
            <person name="Brown D.W."/>
            <person name="Nagy L.G."/>
            <person name="Floudas D."/>
            <person name="Held B.W."/>
            <person name="Levasseur A."/>
            <person name="Lombard V."/>
            <person name="Morin E."/>
            <person name="Otillar R."/>
            <person name="Lindquist E.A."/>
            <person name="Sun H."/>
            <person name="LaButti K.M."/>
            <person name="Schmutz J."/>
            <person name="Jabbour D."/>
            <person name="Luo H."/>
            <person name="Baker S.E."/>
            <person name="Pisabarro A.G."/>
            <person name="Walton J.D."/>
            <person name="Blanchette R.A."/>
            <person name="Henrissat B."/>
            <person name="Martin F."/>
            <person name="Cullen D."/>
            <person name="Hibbett D.S."/>
            <person name="Grigoriev I.V."/>
        </authorList>
    </citation>
    <scope>NUCLEOTIDE SEQUENCE [LARGE SCALE GENOMIC DNA]</scope>
    <source>
        <strain evidence="3">FD-172 SS1</strain>
    </source>
</reference>
<evidence type="ECO:0000313" key="3">
    <source>
        <dbReference type="Proteomes" id="UP000027195"/>
    </source>
</evidence>
<sequence>MRNYVPLQFREHLTSLPSPPALFSSLITLVYLFARSPRPSYRTHRSALCGLVGSIFDDGNGDEATWSRKAAKVGSWPAFVCDLITVNTNFVPRRPAQPYASLCPPAARQDAPVLPGSRFVSSCAPTPVKKHNFVLYQFASRNLVSTPQRCAPEAFHTPEQVAVRNVIPPRPVKKRRGNTLDEDNKDENEKATRPNKISKTSKGKSSVRTAPQSSQMSVEPSPAIPLAPIIEEQNAKAIYGASSSSAMLMNLVSPVPPAIAVSFASTSSTHAPAGAHTAIVNDTAPPPATPPIRHNVVVRDSSIAVAAAAVVAAAALPAPAVLPAPTASATLPVPAVPAPTPAATLWNASGLIRLSLSGVAFAQTASMRQLMHAISNSLALQTLVLDRVTFP</sequence>
<protein>
    <submittedName>
        <fullName evidence="2">Uncharacterized protein</fullName>
    </submittedName>
</protein>
<gene>
    <name evidence="2" type="ORF">BOTBODRAFT_175080</name>
</gene>
<proteinExistence type="predicted"/>
<evidence type="ECO:0000256" key="1">
    <source>
        <dbReference type="SAM" id="MobiDB-lite"/>
    </source>
</evidence>
<name>A0A067MQU1_BOTB1</name>
<feature type="compositionally biased region" description="Polar residues" evidence="1">
    <location>
        <begin position="195"/>
        <end position="218"/>
    </location>
</feature>
<dbReference type="HOGENOM" id="CLU_705943_0_0_1"/>
<feature type="region of interest" description="Disordered" evidence="1">
    <location>
        <begin position="164"/>
        <end position="220"/>
    </location>
</feature>
<accession>A0A067MQU1</accession>
<evidence type="ECO:0000313" key="2">
    <source>
        <dbReference type="EMBL" id="KDQ13946.1"/>
    </source>
</evidence>
<organism evidence="2 3">
    <name type="scientific">Botryobasidium botryosum (strain FD-172 SS1)</name>
    <dbReference type="NCBI Taxonomy" id="930990"/>
    <lineage>
        <taxon>Eukaryota</taxon>
        <taxon>Fungi</taxon>
        <taxon>Dikarya</taxon>
        <taxon>Basidiomycota</taxon>
        <taxon>Agaricomycotina</taxon>
        <taxon>Agaricomycetes</taxon>
        <taxon>Cantharellales</taxon>
        <taxon>Botryobasidiaceae</taxon>
        <taxon>Botryobasidium</taxon>
    </lineage>
</organism>